<proteinExistence type="predicted"/>
<organism evidence="2 3">
    <name type="scientific">Johnsonella ignava ATCC 51276</name>
    <dbReference type="NCBI Taxonomy" id="679200"/>
    <lineage>
        <taxon>Bacteria</taxon>
        <taxon>Bacillati</taxon>
        <taxon>Bacillota</taxon>
        <taxon>Clostridia</taxon>
        <taxon>Lachnospirales</taxon>
        <taxon>Lachnospiraceae</taxon>
        <taxon>Johnsonella</taxon>
    </lineage>
</organism>
<comment type="caution">
    <text evidence="2">The sequence shown here is derived from an EMBL/GenBank/DDBJ whole genome shotgun (WGS) entry which is preliminary data.</text>
</comment>
<evidence type="ECO:0000313" key="3">
    <source>
        <dbReference type="Proteomes" id="UP000003011"/>
    </source>
</evidence>
<dbReference type="RefSeq" id="WP_005541400.1">
    <property type="nucleotide sequence ID" value="NZ_JH378834.1"/>
</dbReference>
<dbReference type="AlphaFoldDB" id="G5GJ94"/>
<dbReference type="STRING" id="679200.HMPREF9333_01634"/>
<reference evidence="2 3" key="1">
    <citation type="submission" date="2011-08" db="EMBL/GenBank/DDBJ databases">
        <title>The Genome Sequence of Johnsonella ignava ATCC 51276.</title>
        <authorList>
            <consortium name="The Broad Institute Genome Sequencing Platform"/>
            <person name="Earl A."/>
            <person name="Ward D."/>
            <person name="Feldgarden M."/>
            <person name="Gevers D."/>
            <person name="Izard J."/>
            <person name="Blanton J.M."/>
            <person name="Baranova O.V."/>
            <person name="Dewhirst F.E."/>
            <person name="Young S.K."/>
            <person name="Zeng Q."/>
            <person name="Gargeya S."/>
            <person name="Fitzgerald M."/>
            <person name="Haas B."/>
            <person name="Abouelleil A."/>
            <person name="Alvarado L."/>
            <person name="Arachchi H.M."/>
            <person name="Berlin A."/>
            <person name="Brown A."/>
            <person name="Chapman S.B."/>
            <person name="Chen Z."/>
            <person name="Dunbar C."/>
            <person name="Freedman E."/>
            <person name="Gearin G."/>
            <person name="Gellesch M."/>
            <person name="Goldberg J."/>
            <person name="Griggs A."/>
            <person name="Gujja S."/>
            <person name="Heiman D."/>
            <person name="Howarth C."/>
            <person name="Larson L."/>
            <person name="Lui A."/>
            <person name="MacDonald P.J.P."/>
            <person name="Montmayeur A."/>
            <person name="Murphy C."/>
            <person name="Neiman D."/>
            <person name="Pearson M."/>
            <person name="Priest M."/>
            <person name="Roberts A."/>
            <person name="Saif S."/>
            <person name="Shea T."/>
            <person name="Shenoy N."/>
            <person name="Sisk P."/>
            <person name="Stolte C."/>
            <person name="Sykes S."/>
            <person name="Wortman J."/>
            <person name="Nusbaum C."/>
            <person name="Birren B."/>
        </authorList>
    </citation>
    <scope>NUCLEOTIDE SEQUENCE [LARGE SCALE GENOMIC DNA]</scope>
    <source>
        <strain evidence="2 3">ATCC 51276</strain>
    </source>
</reference>
<sequence>MKRYIYRKTYLKKTYRVNAYITIEASYVIAILLFCVATLIVRAYKESARIKAGYVTHTAALEASRIEEIYKKDNFDIEAVKNYACSRVGSIGGLDTGSFDIHNGKNNADAVFKAGAIEYYIEDSINDPERFMRKITVLEGVYEKYKDTVQERTEE</sequence>
<keyword evidence="1" id="KW-0472">Membrane</keyword>
<dbReference type="HOGENOM" id="CLU_1693151_0_0_9"/>
<dbReference type="Proteomes" id="UP000003011">
    <property type="component" value="Unassembled WGS sequence"/>
</dbReference>
<evidence type="ECO:0000313" key="2">
    <source>
        <dbReference type="EMBL" id="EHI55219.1"/>
    </source>
</evidence>
<keyword evidence="1" id="KW-1133">Transmembrane helix</keyword>
<keyword evidence="1" id="KW-0812">Transmembrane</keyword>
<keyword evidence="3" id="KW-1185">Reference proteome</keyword>
<dbReference type="EMBL" id="ACZL01000026">
    <property type="protein sequence ID" value="EHI55219.1"/>
    <property type="molecule type" value="Genomic_DNA"/>
</dbReference>
<gene>
    <name evidence="2" type="ORF">HMPREF9333_01634</name>
</gene>
<name>G5GJ94_9FIRM</name>
<protein>
    <submittedName>
        <fullName evidence="2">Uncharacterized protein</fullName>
    </submittedName>
</protein>
<evidence type="ECO:0000256" key="1">
    <source>
        <dbReference type="SAM" id="Phobius"/>
    </source>
</evidence>
<feature type="transmembrane region" description="Helical" evidence="1">
    <location>
        <begin position="20"/>
        <end position="41"/>
    </location>
</feature>
<accession>G5GJ94</accession>